<dbReference type="InterPro" id="IPR036291">
    <property type="entry name" value="NAD(P)-bd_dom_sf"/>
</dbReference>
<dbReference type="Gene3D" id="3.30.360.10">
    <property type="entry name" value="Dihydrodipicolinate Reductase, domain 2"/>
    <property type="match status" value="1"/>
</dbReference>
<name>A0A926D3D1_9FIRM</name>
<gene>
    <name evidence="4" type="ORF">H8699_09220</name>
</gene>
<evidence type="ECO:0000259" key="2">
    <source>
        <dbReference type="Pfam" id="PF01408"/>
    </source>
</evidence>
<dbReference type="Pfam" id="PF22725">
    <property type="entry name" value="GFO_IDH_MocA_C3"/>
    <property type="match status" value="1"/>
</dbReference>
<reference evidence="4" key="1">
    <citation type="submission" date="2020-08" db="EMBL/GenBank/DDBJ databases">
        <title>Genome public.</title>
        <authorList>
            <person name="Liu C."/>
            <person name="Sun Q."/>
        </authorList>
    </citation>
    <scope>NUCLEOTIDE SEQUENCE</scope>
    <source>
        <strain evidence="4">NSJ-44</strain>
    </source>
</reference>
<dbReference type="SUPFAM" id="SSF55347">
    <property type="entry name" value="Glyceraldehyde-3-phosphate dehydrogenase-like, C-terminal domain"/>
    <property type="match status" value="1"/>
</dbReference>
<dbReference type="PANTHER" id="PTHR43818">
    <property type="entry name" value="BCDNA.GH03377"/>
    <property type="match status" value="1"/>
</dbReference>
<dbReference type="GO" id="GO:0000166">
    <property type="term" value="F:nucleotide binding"/>
    <property type="evidence" value="ECO:0007669"/>
    <property type="project" value="InterPro"/>
</dbReference>
<evidence type="ECO:0000256" key="1">
    <source>
        <dbReference type="ARBA" id="ARBA00023002"/>
    </source>
</evidence>
<dbReference type="InterPro" id="IPR055170">
    <property type="entry name" value="GFO_IDH_MocA-like_dom"/>
</dbReference>
<dbReference type="GO" id="GO:0016491">
    <property type="term" value="F:oxidoreductase activity"/>
    <property type="evidence" value="ECO:0007669"/>
    <property type="project" value="UniProtKB-KW"/>
</dbReference>
<dbReference type="RefSeq" id="WP_249285422.1">
    <property type="nucleotide sequence ID" value="NZ_JACRSO010000003.1"/>
</dbReference>
<dbReference type="Pfam" id="PF01408">
    <property type="entry name" value="GFO_IDH_MocA"/>
    <property type="match status" value="1"/>
</dbReference>
<feature type="domain" description="GFO/IDH/MocA-like oxidoreductase" evidence="3">
    <location>
        <begin position="132"/>
        <end position="266"/>
    </location>
</feature>
<keyword evidence="5" id="KW-1185">Reference proteome</keyword>
<dbReference type="Gene3D" id="3.40.50.720">
    <property type="entry name" value="NAD(P)-binding Rossmann-like Domain"/>
    <property type="match status" value="1"/>
</dbReference>
<keyword evidence="1" id="KW-0560">Oxidoreductase</keyword>
<evidence type="ECO:0000313" key="4">
    <source>
        <dbReference type="EMBL" id="MBC8529605.1"/>
    </source>
</evidence>
<evidence type="ECO:0000313" key="5">
    <source>
        <dbReference type="Proteomes" id="UP000654279"/>
    </source>
</evidence>
<dbReference type="InterPro" id="IPR000683">
    <property type="entry name" value="Gfo/Idh/MocA-like_OxRdtase_N"/>
</dbReference>
<dbReference type="AlphaFoldDB" id="A0A926D3D1"/>
<comment type="caution">
    <text evidence="4">The sequence shown here is derived from an EMBL/GenBank/DDBJ whole genome shotgun (WGS) entry which is preliminary data.</text>
</comment>
<dbReference type="PANTHER" id="PTHR43818:SF11">
    <property type="entry name" value="BCDNA.GH03377"/>
    <property type="match status" value="1"/>
</dbReference>
<proteinExistence type="predicted"/>
<sequence length="368" mass="40444">MQKVKIGMVGVGDISGIYLKNITGMFKEIELVAVCDLIREKAEKAQAEYGVPKIYDTMHELFADPEIDIVLNLTRPNEHYGVSSEALKAGKHVYSEKPLAATLEDGKKLVALAQEKGLMLGGAPDTFLGAGIQTCRKLIDDGYIGRPIGAAAFMICHGHESWHPDPEFYYEFGGGPMMDMGPYYITALINLLGGVKTVTGLTRKSFPTRTITSAPKFGKVVQVEVPTHILGMMEFDSGAVGTITTTFDVHYPTQARFEVYGSEGTLIVPDPNYFGGPIQLYRPEEKRYLEMPLTFPYPENSRALGLADMAKAIVTGRVPRASYKQTYHVLEVMTAFARSSDAGAKVEIESRFERQKPMVNSPLTGVLD</sequence>
<organism evidence="4 5">
    <name type="scientific">Luoshenia tenuis</name>
    <dbReference type="NCBI Taxonomy" id="2763654"/>
    <lineage>
        <taxon>Bacteria</taxon>
        <taxon>Bacillati</taxon>
        <taxon>Bacillota</taxon>
        <taxon>Clostridia</taxon>
        <taxon>Christensenellales</taxon>
        <taxon>Christensenellaceae</taxon>
        <taxon>Luoshenia</taxon>
    </lineage>
</organism>
<dbReference type="SUPFAM" id="SSF51735">
    <property type="entry name" value="NAD(P)-binding Rossmann-fold domains"/>
    <property type="match status" value="1"/>
</dbReference>
<protein>
    <submittedName>
        <fullName evidence="4">Gfo/Idh/MocA family oxidoreductase</fullName>
    </submittedName>
</protein>
<evidence type="ECO:0000259" key="3">
    <source>
        <dbReference type="Pfam" id="PF22725"/>
    </source>
</evidence>
<feature type="domain" description="Gfo/Idh/MocA-like oxidoreductase N-terminal" evidence="2">
    <location>
        <begin position="4"/>
        <end position="120"/>
    </location>
</feature>
<dbReference type="Proteomes" id="UP000654279">
    <property type="component" value="Unassembled WGS sequence"/>
</dbReference>
<accession>A0A926D3D1</accession>
<dbReference type="EMBL" id="JACRSO010000003">
    <property type="protein sequence ID" value="MBC8529605.1"/>
    <property type="molecule type" value="Genomic_DNA"/>
</dbReference>
<dbReference type="InterPro" id="IPR050463">
    <property type="entry name" value="Gfo/Idh/MocA_oxidrdct_glycsds"/>
</dbReference>